<dbReference type="RefSeq" id="WP_015733019.1">
    <property type="nucleotide sequence ID" value="NC_013407.1"/>
</dbReference>
<proteinExistence type="predicted"/>
<organism evidence="3 4">
    <name type="scientific">Methanocaldococcus vulcanius (strain ATCC 700851 / DSM 12094 / M7)</name>
    <name type="common">Methanococcus vulcanius</name>
    <dbReference type="NCBI Taxonomy" id="579137"/>
    <lineage>
        <taxon>Archaea</taxon>
        <taxon>Methanobacteriati</taxon>
        <taxon>Methanobacteriota</taxon>
        <taxon>Methanomada group</taxon>
        <taxon>Methanococci</taxon>
        <taxon>Methanococcales</taxon>
        <taxon>Methanocaldococcaceae</taxon>
        <taxon>Methanocaldococcus</taxon>
    </lineage>
</organism>
<dbReference type="InterPro" id="IPR025251">
    <property type="entry name" value="DUF4213"/>
</dbReference>
<evidence type="ECO:0000259" key="2">
    <source>
        <dbReference type="Pfam" id="PF13938"/>
    </source>
</evidence>
<feature type="domain" description="Putative heavy-metal chelation" evidence="1">
    <location>
        <begin position="109"/>
        <end position="251"/>
    </location>
</feature>
<keyword evidence="4" id="KW-1185">Reference proteome</keyword>
<protein>
    <recommendedName>
        <fullName evidence="5">Heavy-metal chelation domain-containing protein</fullName>
    </recommendedName>
</protein>
<dbReference type="InterPro" id="IPR007161">
    <property type="entry name" value="DUF364"/>
</dbReference>
<dbReference type="Proteomes" id="UP000002063">
    <property type="component" value="Chromosome"/>
</dbReference>
<dbReference type="SUPFAM" id="SSF159713">
    <property type="entry name" value="Dhaf3308-like"/>
    <property type="match status" value="1"/>
</dbReference>
<evidence type="ECO:0008006" key="5">
    <source>
        <dbReference type="Google" id="ProtNLM"/>
    </source>
</evidence>
<dbReference type="STRING" id="579137.Metvu_0941"/>
<dbReference type="GeneID" id="8513278"/>
<dbReference type="Pfam" id="PF04016">
    <property type="entry name" value="DUF364"/>
    <property type="match status" value="1"/>
</dbReference>
<feature type="domain" description="DUF4213" evidence="2">
    <location>
        <begin position="16"/>
        <end position="96"/>
    </location>
</feature>
<evidence type="ECO:0000259" key="1">
    <source>
        <dbReference type="Pfam" id="PF04016"/>
    </source>
</evidence>
<dbReference type="HOGENOM" id="CLU_094096_0_0_2"/>
<gene>
    <name evidence="3" type="ordered locus">Metvu_0941</name>
</gene>
<dbReference type="EMBL" id="CP001787">
    <property type="protein sequence ID" value="ACX72799.1"/>
    <property type="molecule type" value="Genomic_DNA"/>
</dbReference>
<dbReference type="KEGG" id="mvu:Metvu_0941"/>
<sequence>MIIEKIKERALNLLSREEEDFKVIDFSFALPYSYVLIENNGKKALGVAMTLLEEYKGHGTKKNVNINKNLEDLINKVDSFDIVERTLGLAAINAVSQYYFNVEANGKDASTLILNRNDIKNIAFIGNMIPLVRILRNNKYNIYVFERNSSLFNENTLSDTFEYRLLPEMDAVFISGTSLLNDTLDFILERSKNAKLKVLVGATSQLLPDLIKGSGITHIASTKVIDVDKALLYLKFASSSMLFKGASKKYTIEVK</sequence>
<dbReference type="Gene3D" id="3.40.50.11590">
    <property type="match status" value="1"/>
</dbReference>
<dbReference type="eggNOG" id="arCOG03216">
    <property type="taxonomic scope" value="Archaea"/>
</dbReference>
<dbReference type="OrthoDB" id="40399at2157"/>
<name>C9RGU7_METVM</name>
<evidence type="ECO:0000313" key="4">
    <source>
        <dbReference type="Proteomes" id="UP000002063"/>
    </source>
</evidence>
<accession>C9RGU7</accession>
<dbReference type="Pfam" id="PF13938">
    <property type="entry name" value="DUF4213"/>
    <property type="match status" value="1"/>
</dbReference>
<dbReference type="AlphaFoldDB" id="C9RGU7"/>
<evidence type="ECO:0000313" key="3">
    <source>
        <dbReference type="EMBL" id="ACX72799.1"/>
    </source>
</evidence>
<reference evidence="3" key="1">
    <citation type="submission" date="2009-10" db="EMBL/GenBank/DDBJ databases">
        <title>Complete sequence of chromosome of Methanocaldococcus vulcanius M7.</title>
        <authorList>
            <consortium name="US DOE Joint Genome Institute"/>
            <person name="Lucas S."/>
            <person name="Copeland A."/>
            <person name="Lapidus A."/>
            <person name="Glavina del Rio T."/>
            <person name="Dalin E."/>
            <person name="Tice H."/>
            <person name="Bruce D."/>
            <person name="Goodwin L."/>
            <person name="Pitluck S."/>
            <person name="Lcollab F.I."/>
            <person name="Brettin T."/>
            <person name="Detter J.C."/>
            <person name="Han C."/>
            <person name="Tapia R."/>
            <person name="Kuske C.R."/>
            <person name="Schmutz J."/>
            <person name="Larimer F."/>
            <person name="Land M."/>
            <person name="Hauser L."/>
            <person name="Kyrpides N."/>
            <person name="Ovchinikova G."/>
            <person name="Sieprawska-Lupa M."/>
            <person name="Whitman W.B."/>
            <person name="Woyke T."/>
        </authorList>
    </citation>
    <scope>NUCLEOTIDE SEQUENCE [LARGE SCALE GENOMIC DNA]</scope>
    <source>
        <strain evidence="3">M7</strain>
    </source>
</reference>